<evidence type="ECO:0000256" key="1">
    <source>
        <dbReference type="SAM" id="Phobius"/>
    </source>
</evidence>
<reference evidence="2 3" key="1">
    <citation type="submission" date="2022-11" db="EMBL/GenBank/DDBJ databases">
        <title>Study of microbial diversity in lake waters.</title>
        <authorList>
            <person name="Zhang J."/>
        </authorList>
    </citation>
    <scope>NUCLEOTIDE SEQUENCE [LARGE SCALE GENOMIC DNA]</scope>
    <source>
        <strain evidence="2 3">DT12</strain>
    </source>
</reference>
<feature type="transmembrane region" description="Helical" evidence="1">
    <location>
        <begin position="124"/>
        <end position="152"/>
    </location>
</feature>
<keyword evidence="1" id="KW-0472">Membrane</keyword>
<dbReference type="RefSeq" id="WP_267151477.1">
    <property type="nucleotide sequence ID" value="NZ_JAPMLT010000004.1"/>
</dbReference>
<comment type="caution">
    <text evidence="2">The sequence shown here is derived from an EMBL/GenBank/DDBJ whole genome shotgun (WGS) entry which is preliminary data.</text>
</comment>
<keyword evidence="1" id="KW-1133">Transmembrane helix</keyword>
<name>A0ABT3WZZ6_9BACL</name>
<keyword evidence="1" id="KW-0812">Transmembrane</keyword>
<dbReference type="InterPro" id="IPR010390">
    <property type="entry name" value="ABC-2_transporter-like"/>
</dbReference>
<dbReference type="Proteomes" id="UP001208017">
    <property type="component" value="Unassembled WGS sequence"/>
</dbReference>
<organism evidence="2 3">
    <name type="scientific">Tumebacillus lacus</name>
    <dbReference type="NCBI Taxonomy" id="2995335"/>
    <lineage>
        <taxon>Bacteria</taxon>
        <taxon>Bacillati</taxon>
        <taxon>Bacillota</taxon>
        <taxon>Bacilli</taxon>
        <taxon>Bacillales</taxon>
        <taxon>Alicyclobacillaceae</taxon>
        <taxon>Tumebacillus</taxon>
    </lineage>
</organism>
<feature type="transmembrane region" description="Helical" evidence="1">
    <location>
        <begin position="232"/>
        <end position="250"/>
    </location>
</feature>
<dbReference type="PANTHER" id="PTHR36833:SF2">
    <property type="entry name" value="SLR0610 PROTEIN"/>
    <property type="match status" value="1"/>
</dbReference>
<evidence type="ECO:0000313" key="2">
    <source>
        <dbReference type="EMBL" id="MCX7570226.1"/>
    </source>
</evidence>
<dbReference type="PANTHER" id="PTHR36833">
    <property type="entry name" value="SLR0610 PROTEIN-RELATED"/>
    <property type="match status" value="1"/>
</dbReference>
<dbReference type="EMBL" id="JAPMLT010000004">
    <property type="protein sequence ID" value="MCX7570226.1"/>
    <property type="molecule type" value="Genomic_DNA"/>
</dbReference>
<dbReference type="Pfam" id="PF06182">
    <property type="entry name" value="ABC2_membrane_6"/>
    <property type="match status" value="1"/>
</dbReference>
<proteinExistence type="predicted"/>
<gene>
    <name evidence="2" type="ORF">OS242_09655</name>
</gene>
<protein>
    <submittedName>
        <fullName evidence="2">ABC-2 family transporter protein</fullName>
    </submittedName>
</protein>
<feature type="transmembrane region" description="Helical" evidence="1">
    <location>
        <begin position="63"/>
        <end position="85"/>
    </location>
</feature>
<feature type="transmembrane region" description="Helical" evidence="1">
    <location>
        <begin position="158"/>
        <end position="175"/>
    </location>
</feature>
<accession>A0ABT3WZZ6</accession>
<evidence type="ECO:0000313" key="3">
    <source>
        <dbReference type="Proteomes" id="UP001208017"/>
    </source>
</evidence>
<feature type="transmembrane region" description="Helical" evidence="1">
    <location>
        <begin position="26"/>
        <end position="51"/>
    </location>
</feature>
<feature type="transmembrane region" description="Helical" evidence="1">
    <location>
        <begin position="196"/>
        <end position="220"/>
    </location>
</feature>
<keyword evidence="3" id="KW-1185">Reference proteome</keyword>
<sequence length="262" mass="30293">MMRYLRVYRAIIRSNFIGEMTHRTNFIMGFFSGILYLLTGLGLFLVVFLRLSMFGDWNAGDMFIFVGTTYLIDVVWMTFFFFNMLGMPEKINSGKFDLLLTKPLNTQFLVTCERINLESGFNSLIGIGLIVYGIYIAGYDVTVVSLLTYLFLLANGVMLFYSTFLMINCIAFWQTKFKFAWDLIEWFYEFAMKPDVIYRGSVRFILTYFLPAMMLVSFPARALMGKLDLSEVLWGLLATTILFVACQWVWKRAIANYTSASS</sequence>